<feature type="chain" id="PRO_5021467109" evidence="1">
    <location>
        <begin position="18"/>
        <end position="89"/>
    </location>
</feature>
<dbReference type="AlphaFoldDB" id="A0A4Z2J4Z0"/>
<sequence length="89" mass="9484">MLILLPTLFLLSGATWAATLGGLGGARHVPLHAHHQCTDWAEATGLLDSYRHVIPLLHTSYYYPLAEASDSDEDGSMGSADAANCFLSV</sequence>
<evidence type="ECO:0000313" key="3">
    <source>
        <dbReference type="Proteomes" id="UP000314294"/>
    </source>
</evidence>
<dbReference type="EMBL" id="SRLO01000022">
    <property type="protein sequence ID" value="TNN85269.1"/>
    <property type="molecule type" value="Genomic_DNA"/>
</dbReference>
<feature type="signal peptide" evidence="1">
    <location>
        <begin position="1"/>
        <end position="17"/>
    </location>
</feature>
<protein>
    <submittedName>
        <fullName evidence="2">Uncharacterized protein</fullName>
    </submittedName>
</protein>
<reference evidence="2 3" key="1">
    <citation type="submission" date="2019-03" db="EMBL/GenBank/DDBJ databases">
        <title>First draft genome of Liparis tanakae, snailfish: a comprehensive survey of snailfish specific genes.</title>
        <authorList>
            <person name="Kim W."/>
            <person name="Song I."/>
            <person name="Jeong J.-H."/>
            <person name="Kim D."/>
            <person name="Kim S."/>
            <person name="Ryu S."/>
            <person name="Song J.Y."/>
            <person name="Lee S.K."/>
        </authorList>
    </citation>
    <scope>NUCLEOTIDE SEQUENCE [LARGE SCALE GENOMIC DNA]</scope>
    <source>
        <tissue evidence="2">Muscle</tissue>
    </source>
</reference>
<proteinExistence type="predicted"/>
<accession>A0A4Z2J4Z0</accession>
<keyword evidence="3" id="KW-1185">Reference proteome</keyword>
<organism evidence="2 3">
    <name type="scientific">Liparis tanakae</name>
    <name type="common">Tanaka's snailfish</name>
    <dbReference type="NCBI Taxonomy" id="230148"/>
    <lineage>
        <taxon>Eukaryota</taxon>
        <taxon>Metazoa</taxon>
        <taxon>Chordata</taxon>
        <taxon>Craniata</taxon>
        <taxon>Vertebrata</taxon>
        <taxon>Euteleostomi</taxon>
        <taxon>Actinopterygii</taxon>
        <taxon>Neopterygii</taxon>
        <taxon>Teleostei</taxon>
        <taxon>Neoteleostei</taxon>
        <taxon>Acanthomorphata</taxon>
        <taxon>Eupercaria</taxon>
        <taxon>Perciformes</taxon>
        <taxon>Cottioidei</taxon>
        <taxon>Cottales</taxon>
        <taxon>Liparidae</taxon>
        <taxon>Liparis</taxon>
    </lineage>
</organism>
<name>A0A4Z2J4Z0_9TELE</name>
<gene>
    <name evidence="2" type="ORF">EYF80_004619</name>
</gene>
<keyword evidence="1" id="KW-0732">Signal</keyword>
<evidence type="ECO:0000256" key="1">
    <source>
        <dbReference type="SAM" id="SignalP"/>
    </source>
</evidence>
<dbReference type="Proteomes" id="UP000314294">
    <property type="component" value="Unassembled WGS sequence"/>
</dbReference>
<comment type="caution">
    <text evidence="2">The sequence shown here is derived from an EMBL/GenBank/DDBJ whole genome shotgun (WGS) entry which is preliminary data.</text>
</comment>
<evidence type="ECO:0000313" key="2">
    <source>
        <dbReference type="EMBL" id="TNN85269.1"/>
    </source>
</evidence>